<keyword evidence="1" id="KW-0472">Membrane</keyword>
<proteinExistence type="predicted"/>
<name>A0A517W3Z1_9PLAN</name>
<keyword evidence="1" id="KW-1133">Transmembrane helix</keyword>
<feature type="transmembrane region" description="Helical" evidence="1">
    <location>
        <begin position="414"/>
        <end position="432"/>
    </location>
</feature>
<protein>
    <submittedName>
        <fullName evidence="2">Uncharacterized protein</fullName>
    </submittedName>
</protein>
<gene>
    <name evidence="2" type="ORF">V144x_54790</name>
</gene>
<dbReference type="RefSeq" id="WP_144989923.1">
    <property type="nucleotide sequence ID" value="NZ_CP037920.1"/>
</dbReference>
<evidence type="ECO:0000256" key="1">
    <source>
        <dbReference type="SAM" id="Phobius"/>
    </source>
</evidence>
<dbReference type="Proteomes" id="UP000318704">
    <property type="component" value="Chromosome"/>
</dbReference>
<dbReference type="KEGG" id="gaw:V144x_54790"/>
<dbReference type="AlphaFoldDB" id="A0A517W3Z1"/>
<evidence type="ECO:0000313" key="2">
    <source>
        <dbReference type="EMBL" id="QDT99965.1"/>
    </source>
</evidence>
<evidence type="ECO:0000313" key="3">
    <source>
        <dbReference type="Proteomes" id="UP000318704"/>
    </source>
</evidence>
<sequence length="440" mass="49926">MRTKDLSSILIAGAVIFYVISFLSSTYSFADENIESELIPPETQVSDNLDWQEVVVDKKVNIYEMLANQTKGNYSKLRTWKGECLVHVKHALGETFVAQYLNLQDAGPLIQKADMKLNLVIDIPSNSYYRSKENSSLIFLEEETEKVVNIPNVHPINDRSVITSEHYIQFYPDIVAPGFHSLQGHPQAMNKRAAFRRPAGIGLRHSHGDFVDPLAFFGFSPAQRFWEGLGLYIPLLKGEGSAELVKKVKERISVFQANTKDGVSYKIVNKIGDDDSYYSTSIWSSSVGFNPISQLLSENKNGDNPFQHKTWKWKAVDGIFIPTYVYSTSHDRTSGKLEYHRTVKFEKSILNHPIDENQFSYQGLGMEEGELVKDDIENAFYIINDGGLKKLANFGEKYVPPGKVSDEGLSNRQWMLIVNLIFLIVLASFVFIKRRKMKAN</sequence>
<accession>A0A517W3Z1</accession>
<keyword evidence="1" id="KW-0812">Transmembrane</keyword>
<dbReference type="EMBL" id="CP037920">
    <property type="protein sequence ID" value="QDT99965.1"/>
    <property type="molecule type" value="Genomic_DNA"/>
</dbReference>
<reference evidence="2 3" key="1">
    <citation type="submission" date="2019-03" db="EMBL/GenBank/DDBJ databases">
        <title>Deep-cultivation of Planctomycetes and their phenomic and genomic characterization uncovers novel biology.</title>
        <authorList>
            <person name="Wiegand S."/>
            <person name="Jogler M."/>
            <person name="Boedeker C."/>
            <person name="Pinto D."/>
            <person name="Vollmers J."/>
            <person name="Rivas-Marin E."/>
            <person name="Kohn T."/>
            <person name="Peeters S.H."/>
            <person name="Heuer A."/>
            <person name="Rast P."/>
            <person name="Oberbeckmann S."/>
            <person name="Bunk B."/>
            <person name="Jeske O."/>
            <person name="Meyerdierks A."/>
            <person name="Storesund J.E."/>
            <person name="Kallscheuer N."/>
            <person name="Luecker S."/>
            <person name="Lage O.M."/>
            <person name="Pohl T."/>
            <person name="Merkel B.J."/>
            <person name="Hornburger P."/>
            <person name="Mueller R.-W."/>
            <person name="Bruemmer F."/>
            <person name="Labrenz M."/>
            <person name="Spormann A.M."/>
            <person name="Op den Camp H."/>
            <person name="Overmann J."/>
            <person name="Amann R."/>
            <person name="Jetten M.S.M."/>
            <person name="Mascher T."/>
            <person name="Medema M.H."/>
            <person name="Devos D.P."/>
            <person name="Kaster A.-K."/>
            <person name="Ovreas L."/>
            <person name="Rohde M."/>
            <person name="Galperin M.Y."/>
            <person name="Jogler C."/>
        </authorList>
    </citation>
    <scope>NUCLEOTIDE SEQUENCE [LARGE SCALE GENOMIC DNA]</scope>
    <source>
        <strain evidence="2 3">V144</strain>
    </source>
</reference>
<organism evidence="2 3">
    <name type="scientific">Gimesia aquarii</name>
    <dbReference type="NCBI Taxonomy" id="2527964"/>
    <lineage>
        <taxon>Bacteria</taxon>
        <taxon>Pseudomonadati</taxon>
        <taxon>Planctomycetota</taxon>
        <taxon>Planctomycetia</taxon>
        <taxon>Planctomycetales</taxon>
        <taxon>Planctomycetaceae</taxon>
        <taxon>Gimesia</taxon>
    </lineage>
</organism>